<gene>
    <name evidence="1" type="ORF">FOD75_06485</name>
</gene>
<sequence>MSDTHCDLGIITKISSGLAYGVVISGNCVPNEKFIIPFRKEVGATLRKYMIVGITKDHHSFLYDLPSQKNKTAKN</sequence>
<proteinExistence type="predicted"/>
<dbReference type="RefSeq" id="WP_094561888.1">
    <property type="nucleotide sequence ID" value="NZ_CP041676.1"/>
</dbReference>
<name>A0A517D5Y2_LIMRT</name>
<organism evidence="1 2">
    <name type="scientific">Limosilactobacillus reuteri</name>
    <name type="common">Lactobacillus reuteri</name>
    <dbReference type="NCBI Taxonomy" id="1598"/>
    <lineage>
        <taxon>Bacteria</taxon>
        <taxon>Bacillati</taxon>
        <taxon>Bacillota</taxon>
        <taxon>Bacilli</taxon>
        <taxon>Lactobacillales</taxon>
        <taxon>Lactobacillaceae</taxon>
        <taxon>Limosilactobacillus</taxon>
    </lineage>
</organism>
<dbReference type="Proteomes" id="UP000316394">
    <property type="component" value="Chromosome"/>
</dbReference>
<accession>A0A517D5Y2</accession>
<reference evidence="1 2" key="1">
    <citation type="submission" date="2019-07" db="EMBL/GenBank/DDBJ databases">
        <title>Gastrointestinal microbiota of Peromyscus leucopus, the white-footed mouse.</title>
        <authorList>
            <person name="Milovic A."/>
            <person name="Bassam K."/>
            <person name="Barbour A.G."/>
        </authorList>
    </citation>
    <scope>NUCLEOTIDE SEQUENCE [LARGE SCALE GENOMIC DNA]</scope>
    <source>
        <strain evidence="1 2">LL7</strain>
    </source>
</reference>
<evidence type="ECO:0000313" key="1">
    <source>
        <dbReference type="EMBL" id="QDR72756.1"/>
    </source>
</evidence>
<dbReference type="EMBL" id="CP041676">
    <property type="protein sequence ID" value="QDR72756.1"/>
    <property type="molecule type" value="Genomic_DNA"/>
</dbReference>
<protein>
    <submittedName>
        <fullName evidence="1">Uncharacterized protein</fullName>
    </submittedName>
</protein>
<evidence type="ECO:0000313" key="2">
    <source>
        <dbReference type="Proteomes" id="UP000316394"/>
    </source>
</evidence>
<dbReference type="AlphaFoldDB" id="A0A517D5Y2"/>